<dbReference type="Proteomes" id="UP000186666">
    <property type="component" value="Unassembled WGS sequence"/>
</dbReference>
<organism evidence="2 3">
    <name type="scientific">Paenibacillus macquariensis</name>
    <dbReference type="NCBI Taxonomy" id="948756"/>
    <lineage>
        <taxon>Bacteria</taxon>
        <taxon>Bacillati</taxon>
        <taxon>Bacillota</taxon>
        <taxon>Bacilli</taxon>
        <taxon>Bacillales</taxon>
        <taxon>Paenibacillaceae</taxon>
        <taxon>Paenibacillus</taxon>
    </lineage>
</organism>
<dbReference type="Pfam" id="PF22483">
    <property type="entry name" value="Mu-transpos_C_2"/>
    <property type="match status" value="1"/>
</dbReference>
<dbReference type="EMBL" id="FTNK01000008">
    <property type="protein sequence ID" value="SIR17663.1"/>
    <property type="molecule type" value="Genomic_DNA"/>
</dbReference>
<feature type="domain" description="Transposase for insertion sequence element IS21-like C-terminal" evidence="1">
    <location>
        <begin position="5"/>
        <end position="57"/>
    </location>
</feature>
<protein>
    <recommendedName>
        <fullName evidence="1">Transposase for insertion sequence element IS21-like C-terminal domain-containing protein</fullName>
    </recommendedName>
</protein>
<dbReference type="RefSeq" id="WP_244555972.1">
    <property type="nucleotide sequence ID" value="NZ_FTNK01000008.1"/>
</dbReference>
<dbReference type="InterPro" id="IPR054353">
    <property type="entry name" value="IstA-like_C"/>
</dbReference>
<evidence type="ECO:0000313" key="3">
    <source>
        <dbReference type="Proteomes" id="UP000186666"/>
    </source>
</evidence>
<comment type="caution">
    <text evidence="2">The sequence shown here is derived from an EMBL/GenBank/DDBJ whole genome shotgun (WGS) entry which is preliminary data.</text>
</comment>
<name>A0ABY1K2R1_9BACL</name>
<evidence type="ECO:0000259" key="1">
    <source>
        <dbReference type="Pfam" id="PF22483"/>
    </source>
</evidence>
<proteinExistence type="predicted"/>
<sequence length="106" mass="12031">MTHWSYQSNRYSVPFGYVGHHVHVQDEKNGILHIFNQEGTPITKHEKANVVHQVITNKKHFEGIRTAGSKTVPQPMPKLVATVSLEVVERSLAVYEALTDEEVIKQ</sequence>
<gene>
    <name evidence="2" type="ORF">SAMN05421578_10849</name>
</gene>
<evidence type="ECO:0000313" key="2">
    <source>
        <dbReference type="EMBL" id="SIR17663.1"/>
    </source>
</evidence>
<reference evidence="2 3" key="1">
    <citation type="submission" date="2017-01" db="EMBL/GenBank/DDBJ databases">
        <authorList>
            <person name="Varghese N."/>
            <person name="Submissions S."/>
        </authorList>
    </citation>
    <scope>NUCLEOTIDE SEQUENCE [LARGE SCALE GENOMIC DNA]</scope>
    <source>
        <strain evidence="2 3">ATCC 23464</strain>
    </source>
</reference>
<keyword evidence="3" id="KW-1185">Reference proteome</keyword>
<accession>A0ABY1K2R1</accession>